<evidence type="ECO:0000256" key="2">
    <source>
        <dbReference type="ARBA" id="ARBA00022692"/>
    </source>
</evidence>
<dbReference type="STRING" id="1210090.GCA_001613185_01157"/>
<dbReference type="OrthoDB" id="4827451at2"/>
<feature type="transmembrane region" description="Helical" evidence="5">
    <location>
        <begin position="208"/>
        <end position="228"/>
    </location>
</feature>
<organism evidence="6 7">
    <name type="scientific">Nocardia puris</name>
    <dbReference type="NCBI Taxonomy" id="208602"/>
    <lineage>
        <taxon>Bacteria</taxon>
        <taxon>Bacillati</taxon>
        <taxon>Actinomycetota</taxon>
        <taxon>Actinomycetes</taxon>
        <taxon>Mycobacteriales</taxon>
        <taxon>Nocardiaceae</taxon>
        <taxon>Nocardia</taxon>
    </lineage>
</organism>
<dbReference type="InterPro" id="IPR046862">
    <property type="entry name" value="Rhomboid_2"/>
</dbReference>
<feature type="transmembrane region" description="Helical" evidence="5">
    <location>
        <begin position="182"/>
        <end position="202"/>
    </location>
</feature>
<dbReference type="Proteomes" id="UP000252586">
    <property type="component" value="Unassembled WGS sequence"/>
</dbReference>
<dbReference type="AlphaFoldDB" id="A0A366E2A2"/>
<comment type="subcellular location">
    <subcellularLocation>
        <location evidence="1">Membrane</location>
        <topology evidence="1">Multi-pass membrane protein</topology>
    </subcellularLocation>
</comment>
<feature type="transmembrane region" description="Helical" evidence="5">
    <location>
        <begin position="88"/>
        <end position="112"/>
    </location>
</feature>
<dbReference type="EMBL" id="QNRE01000001">
    <property type="protein sequence ID" value="RBO96427.1"/>
    <property type="molecule type" value="Genomic_DNA"/>
</dbReference>
<dbReference type="InterPro" id="IPR035952">
    <property type="entry name" value="Rhomboid-like_sf"/>
</dbReference>
<accession>A0A366E2A2</accession>
<evidence type="ECO:0000313" key="7">
    <source>
        <dbReference type="Proteomes" id="UP000252586"/>
    </source>
</evidence>
<reference evidence="6 7" key="1">
    <citation type="submission" date="2018-06" db="EMBL/GenBank/DDBJ databases">
        <title>Genomic Encyclopedia of Type Strains, Phase IV (KMG-IV): sequencing the most valuable type-strain genomes for metagenomic binning, comparative biology and taxonomic classification.</title>
        <authorList>
            <person name="Goeker M."/>
        </authorList>
    </citation>
    <scope>NUCLEOTIDE SEQUENCE [LARGE SCALE GENOMIC DNA]</scope>
    <source>
        <strain evidence="6 7">DSM 44599</strain>
    </source>
</reference>
<keyword evidence="3 5" id="KW-1133">Transmembrane helix</keyword>
<proteinExistence type="predicted"/>
<evidence type="ECO:0000256" key="1">
    <source>
        <dbReference type="ARBA" id="ARBA00004141"/>
    </source>
</evidence>
<comment type="caution">
    <text evidence="6">The sequence shown here is derived from an EMBL/GenBank/DDBJ whole genome shotgun (WGS) entry which is preliminary data.</text>
</comment>
<dbReference type="Pfam" id="PF20401">
    <property type="entry name" value="Rhomboid_2"/>
    <property type="match status" value="1"/>
</dbReference>
<name>A0A366E2A2_9NOCA</name>
<evidence type="ECO:0000313" key="6">
    <source>
        <dbReference type="EMBL" id="RBO96427.1"/>
    </source>
</evidence>
<feature type="transmembrane region" description="Helical" evidence="5">
    <location>
        <begin position="39"/>
        <end position="59"/>
    </location>
</feature>
<evidence type="ECO:0008006" key="8">
    <source>
        <dbReference type="Google" id="ProtNLM"/>
    </source>
</evidence>
<dbReference type="RefSeq" id="WP_067504435.1">
    <property type="nucleotide sequence ID" value="NZ_CP107943.1"/>
</dbReference>
<evidence type="ECO:0000256" key="3">
    <source>
        <dbReference type="ARBA" id="ARBA00022989"/>
    </source>
</evidence>
<keyword evidence="2 5" id="KW-0812">Transmembrane</keyword>
<feature type="transmembrane region" description="Helical" evidence="5">
    <location>
        <begin position="124"/>
        <end position="143"/>
    </location>
</feature>
<evidence type="ECO:0000256" key="4">
    <source>
        <dbReference type="ARBA" id="ARBA00023136"/>
    </source>
</evidence>
<evidence type="ECO:0000256" key="5">
    <source>
        <dbReference type="SAM" id="Phobius"/>
    </source>
</evidence>
<dbReference type="SUPFAM" id="SSF144091">
    <property type="entry name" value="Rhomboid-like"/>
    <property type="match status" value="1"/>
</dbReference>
<sequence>MAVPWLQTVDLGAELRAAGDWLRRPGLVRRLPGALRAHLAAAPASVAYAFTLFVTWWTLRGVGESVEHRLILSASTNLRNMQRDPVQVLVASAFWIEGGFPWLVIAEFLVVMAAAERWLGTGRWIALFATGHIGASLLVVTAIDRALDRDLIPVRVATAADVGTSYGFTAVLAALAFRFRGWVRVVWVVVVLGALVVAIVIEPTFTDYGHFCAALIGLLVGTAATLFWRRIERHRAVRS</sequence>
<feature type="transmembrane region" description="Helical" evidence="5">
    <location>
        <begin position="155"/>
        <end position="175"/>
    </location>
</feature>
<gene>
    <name evidence="6" type="ORF">DFR74_101442</name>
</gene>
<dbReference type="GO" id="GO:0016020">
    <property type="term" value="C:membrane"/>
    <property type="evidence" value="ECO:0007669"/>
    <property type="project" value="UniProtKB-SubCell"/>
</dbReference>
<keyword evidence="7" id="KW-1185">Reference proteome</keyword>
<protein>
    <recommendedName>
        <fullName evidence="8">Membrane associated rhomboid family serine protease</fullName>
    </recommendedName>
</protein>
<keyword evidence="4 5" id="KW-0472">Membrane</keyword>